<comment type="similarity">
    <text evidence="2">Belongs to the NAD(P)-dependent epimerase/dehydratase family.</text>
</comment>
<evidence type="ECO:0000313" key="4">
    <source>
        <dbReference type="EMBL" id="PCE40229.1"/>
    </source>
</evidence>
<reference evidence="4 5" key="1">
    <citation type="submission" date="2017-09" db="EMBL/GenBank/DDBJ databases">
        <title>The Catabolism of 3,6-Dichlorosalicylic acid is Initiated by the Cytochrome P450 Monooxygenase DsmABC in Rhizorhabdus dicambivorans Ndbn-20.</title>
        <authorList>
            <person name="Na L."/>
        </authorList>
    </citation>
    <scope>NUCLEOTIDE SEQUENCE [LARGE SCALE GENOMIC DNA]</scope>
    <source>
        <strain evidence="4 5">Ndbn-20m</strain>
    </source>
</reference>
<dbReference type="NCBIfam" id="TIGR02622">
    <property type="entry name" value="CDP_4_6_dhtase"/>
    <property type="match status" value="1"/>
</dbReference>
<organism evidence="4 5">
    <name type="scientific">Rhizorhabdus dicambivorans</name>
    <dbReference type="NCBI Taxonomy" id="1850238"/>
    <lineage>
        <taxon>Bacteria</taxon>
        <taxon>Pseudomonadati</taxon>
        <taxon>Pseudomonadota</taxon>
        <taxon>Alphaproteobacteria</taxon>
        <taxon>Sphingomonadales</taxon>
        <taxon>Sphingomonadaceae</taxon>
        <taxon>Rhizorhabdus</taxon>
    </lineage>
</organism>
<sequence length="350" mass="37352">MRPDPGFWSGKRVLLTGHSGFKGAWAALWLARMGADVTGLSLAPEDQPSLFELAGVAGRVDHRIVDLRDRAAVGTVLDDQDFDIVLHMAAQALVRESIRDPIATFATNVMGTAHLLDALRGRDGLRAVLVITSDKVYANAETGRAFAEGDALGGKDPYSASKAAAEIVTSSFARSYFAGRVPVATARGGNVIGGGDFSRDRIMADIVRAALAGGETVLRHPEATRPWQHVLDCVAGYLVYAERLSSDPAAPAALNFGPRPDGPVLTVGELATRAIDALGAKPWRHEPDSTSIEARTLGIDTTLAGSLLGFASRLDAPDAVDWTVDWYRRWSQGSDAALLCDEQISRYEDS</sequence>
<dbReference type="Gene3D" id="3.40.50.720">
    <property type="entry name" value="NAD(P)-binding Rossmann-like Domain"/>
    <property type="match status" value="1"/>
</dbReference>
<dbReference type="AlphaFoldDB" id="A0A2A4FQ37"/>
<gene>
    <name evidence="4" type="primary">rfbG</name>
    <name evidence="4" type="ORF">COO09_21385</name>
</gene>
<dbReference type="RefSeq" id="WP_066968156.1">
    <property type="nucleotide sequence ID" value="NZ_CP023449.1"/>
</dbReference>
<dbReference type="SUPFAM" id="SSF51735">
    <property type="entry name" value="NAD(P)-binding Rossmann-fold domains"/>
    <property type="match status" value="1"/>
</dbReference>
<protein>
    <submittedName>
        <fullName evidence="4">CDP-glucose 4,6-dehydratase</fullName>
    </submittedName>
</protein>
<evidence type="ECO:0000313" key="5">
    <source>
        <dbReference type="Proteomes" id="UP000218934"/>
    </source>
</evidence>
<dbReference type="PROSITE" id="PS00061">
    <property type="entry name" value="ADH_SHORT"/>
    <property type="match status" value="1"/>
</dbReference>
<dbReference type="KEGG" id="rdi:CMV14_06215"/>
<evidence type="ECO:0000259" key="3">
    <source>
        <dbReference type="Pfam" id="PF01370"/>
    </source>
</evidence>
<dbReference type="Pfam" id="PF01370">
    <property type="entry name" value="Epimerase"/>
    <property type="match status" value="1"/>
</dbReference>
<evidence type="ECO:0000256" key="1">
    <source>
        <dbReference type="ARBA" id="ARBA00005125"/>
    </source>
</evidence>
<comment type="pathway">
    <text evidence="1">Bacterial outer membrane biogenesis; LPS O-antigen biosynthesis.</text>
</comment>
<keyword evidence="5" id="KW-1185">Reference proteome</keyword>
<feature type="domain" description="NAD-dependent epimerase/dehydratase" evidence="3">
    <location>
        <begin position="13"/>
        <end position="247"/>
    </location>
</feature>
<comment type="caution">
    <text evidence="4">The sequence shown here is derived from an EMBL/GenBank/DDBJ whole genome shotgun (WGS) entry which is preliminary data.</text>
</comment>
<dbReference type="Gene3D" id="3.90.25.10">
    <property type="entry name" value="UDP-galactose 4-epimerase, domain 1"/>
    <property type="match status" value="1"/>
</dbReference>
<dbReference type="EMBL" id="NWUF01000032">
    <property type="protein sequence ID" value="PCE40229.1"/>
    <property type="molecule type" value="Genomic_DNA"/>
</dbReference>
<dbReference type="InterPro" id="IPR001509">
    <property type="entry name" value="Epimerase_deHydtase"/>
</dbReference>
<dbReference type="InterPro" id="IPR036291">
    <property type="entry name" value="NAD(P)-bd_dom_sf"/>
</dbReference>
<name>A0A2A4FQ37_9SPHN</name>
<dbReference type="Proteomes" id="UP000218934">
    <property type="component" value="Unassembled WGS sequence"/>
</dbReference>
<dbReference type="InterPro" id="IPR013445">
    <property type="entry name" value="CDP_4_6_deHydtase"/>
</dbReference>
<proteinExistence type="inferred from homology"/>
<dbReference type="InterPro" id="IPR020904">
    <property type="entry name" value="Sc_DH/Rdtase_CS"/>
</dbReference>
<dbReference type="PANTHER" id="PTHR43000">
    <property type="entry name" value="DTDP-D-GLUCOSE 4,6-DEHYDRATASE-RELATED"/>
    <property type="match status" value="1"/>
</dbReference>
<evidence type="ECO:0000256" key="2">
    <source>
        <dbReference type="ARBA" id="ARBA00007637"/>
    </source>
</evidence>
<accession>A0A2A4FQ37</accession>
<dbReference type="OrthoDB" id="9801785at2"/>